<dbReference type="Pfam" id="PF07004">
    <property type="entry name" value="SHIPPO-rpt"/>
    <property type="match status" value="5"/>
</dbReference>
<dbReference type="InterPro" id="IPR010736">
    <property type="entry name" value="SHIPPO-rpt"/>
</dbReference>
<accession>A0A8S4FZK2</accession>
<evidence type="ECO:0000313" key="2">
    <source>
        <dbReference type="Proteomes" id="UP000653454"/>
    </source>
</evidence>
<dbReference type="OrthoDB" id="429991at2759"/>
<keyword evidence="2" id="KW-1185">Reference proteome</keyword>
<dbReference type="EMBL" id="CAJHNJ030000050">
    <property type="protein sequence ID" value="CAG9132507.1"/>
    <property type="molecule type" value="Genomic_DNA"/>
</dbReference>
<dbReference type="AlphaFoldDB" id="A0A8S4FZK2"/>
<dbReference type="GO" id="GO:0005856">
    <property type="term" value="C:cytoskeleton"/>
    <property type="evidence" value="ECO:0007669"/>
    <property type="project" value="TreeGrafter"/>
</dbReference>
<evidence type="ECO:0000313" key="1">
    <source>
        <dbReference type="EMBL" id="CAG9132507.1"/>
    </source>
</evidence>
<dbReference type="Proteomes" id="UP000653454">
    <property type="component" value="Unassembled WGS sequence"/>
</dbReference>
<comment type="caution">
    <text evidence="1">The sequence shown here is derived from an EMBL/GenBank/DDBJ whole genome shotgun (WGS) entry which is preliminary data.</text>
</comment>
<organism evidence="1 2">
    <name type="scientific">Plutella xylostella</name>
    <name type="common">Diamondback moth</name>
    <name type="synonym">Plutella maculipennis</name>
    <dbReference type="NCBI Taxonomy" id="51655"/>
    <lineage>
        <taxon>Eukaryota</taxon>
        <taxon>Metazoa</taxon>
        <taxon>Ecdysozoa</taxon>
        <taxon>Arthropoda</taxon>
        <taxon>Hexapoda</taxon>
        <taxon>Insecta</taxon>
        <taxon>Pterygota</taxon>
        <taxon>Neoptera</taxon>
        <taxon>Endopterygota</taxon>
        <taxon>Lepidoptera</taxon>
        <taxon>Glossata</taxon>
        <taxon>Ditrysia</taxon>
        <taxon>Yponomeutoidea</taxon>
        <taxon>Plutellidae</taxon>
        <taxon>Plutella</taxon>
    </lineage>
</organism>
<gene>
    <name evidence="1" type="ORF">PLXY2_LOCUS10773</name>
</gene>
<sequence length="232" mass="24724">MVGLGPVGPGPGAYMLPPLVGYPHHDATRTRWPAYSLGARGHGLGARAGAPGPQYKVDKVTREGEITSPAWSFGCRLKGRTAAQRSPGPAAHAPERCPRPGPAAPAYSMGARLHRTQQKGGPGPNAYAVRQPPPLPAYSLGARLEQRHLKVVSPGPAMYYQKSQDVYKYRPPTYSLGARLAGLRRSQASPGPAAYKPCTDNNKKSSLAYSFGVRHSPWAPPLVTPADNMDCL</sequence>
<dbReference type="InterPro" id="IPR051291">
    <property type="entry name" value="CIMAP"/>
</dbReference>
<dbReference type="PANTHER" id="PTHR21580:SF28">
    <property type="entry name" value="BOREALIN N-TERMINAL DOMAIN-CONTAINING PROTEIN-RELATED"/>
    <property type="match status" value="1"/>
</dbReference>
<dbReference type="PANTHER" id="PTHR21580">
    <property type="entry name" value="SHIPPO-1-RELATED"/>
    <property type="match status" value="1"/>
</dbReference>
<name>A0A8S4FZK2_PLUXY</name>
<proteinExistence type="predicted"/>
<protein>
    <submittedName>
        <fullName evidence="1">(diamondback moth) hypothetical protein</fullName>
    </submittedName>
</protein>
<reference evidence="1" key="1">
    <citation type="submission" date="2020-11" db="EMBL/GenBank/DDBJ databases">
        <authorList>
            <person name="Whiteford S."/>
        </authorList>
    </citation>
    <scope>NUCLEOTIDE SEQUENCE</scope>
</reference>